<evidence type="ECO:0000313" key="4">
    <source>
        <dbReference type="Proteomes" id="UP001057702"/>
    </source>
</evidence>
<keyword evidence="2" id="KW-0812">Transmembrane</keyword>
<protein>
    <submittedName>
        <fullName evidence="3">DUF6479 family protein</fullName>
    </submittedName>
</protein>
<feature type="compositionally biased region" description="Basic and acidic residues" evidence="1">
    <location>
        <begin position="97"/>
        <end position="112"/>
    </location>
</feature>
<dbReference type="RefSeq" id="WP_255920617.1">
    <property type="nucleotide sequence ID" value="NZ_JANFNG010000009.1"/>
</dbReference>
<sequence>MVTISAMYAAAGGSFDAGPLLMGIALVVGLGLVGIFYGWLRSGPQRSRPSRLKEPQPRAGAWQTPDELGQEPPADHGPGHQEGEPVEYEKGSSPPEEVPHDGRRRMPYELRDSYPGPRH</sequence>
<dbReference type="Proteomes" id="UP001057702">
    <property type="component" value="Unassembled WGS sequence"/>
</dbReference>
<evidence type="ECO:0000256" key="2">
    <source>
        <dbReference type="SAM" id="Phobius"/>
    </source>
</evidence>
<keyword evidence="2" id="KW-0472">Membrane</keyword>
<comment type="caution">
    <text evidence="3">The sequence shown here is derived from an EMBL/GenBank/DDBJ whole genome shotgun (WGS) entry which is preliminary data.</text>
</comment>
<feature type="compositionally biased region" description="Basic and acidic residues" evidence="1">
    <location>
        <begin position="73"/>
        <end position="90"/>
    </location>
</feature>
<reference evidence="3" key="1">
    <citation type="submission" date="2022-06" db="EMBL/GenBank/DDBJ databases">
        <title>Draft genome sequence of Streptomyces sp. RB6PN25 isolated from peat swamp forest in Thailand.</title>
        <authorList>
            <person name="Duangmal K."/>
            <person name="Klaysubun C."/>
        </authorList>
    </citation>
    <scope>NUCLEOTIDE SEQUENCE</scope>
    <source>
        <strain evidence="3">RB6PN25</strain>
    </source>
</reference>
<dbReference type="EMBL" id="JANFNG010000009">
    <property type="protein sequence ID" value="MCQ4081714.1"/>
    <property type="molecule type" value="Genomic_DNA"/>
</dbReference>
<feature type="region of interest" description="Disordered" evidence="1">
    <location>
        <begin position="42"/>
        <end position="119"/>
    </location>
</feature>
<organism evidence="3 4">
    <name type="scientific">Streptomyces humicola</name>
    <dbReference type="NCBI Taxonomy" id="2953240"/>
    <lineage>
        <taxon>Bacteria</taxon>
        <taxon>Bacillati</taxon>
        <taxon>Actinomycetota</taxon>
        <taxon>Actinomycetes</taxon>
        <taxon>Kitasatosporales</taxon>
        <taxon>Streptomycetaceae</taxon>
        <taxon>Streptomyces</taxon>
    </lineage>
</organism>
<keyword evidence="2" id="KW-1133">Transmembrane helix</keyword>
<accession>A0ABT1PVP2</accession>
<evidence type="ECO:0000256" key="1">
    <source>
        <dbReference type="SAM" id="MobiDB-lite"/>
    </source>
</evidence>
<proteinExistence type="predicted"/>
<gene>
    <name evidence="3" type="ORF">NGB36_14125</name>
</gene>
<feature type="transmembrane region" description="Helical" evidence="2">
    <location>
        <begin position="20"/>
        <end position="40"/>
    </location>
</feature>
<name>A0ABT1PVP2_9ACTN</name>
<evidence type="ECO:0000313" key="3">
    <source>
        <dbReference type="EMBL" id="MCQ4081714.1"/>
    </source>
</evidence>
<keyword evidence="4" id="KW-1185">Reference proteome</keyword>